<evidence type="ECO:0000313" key="3">
    <source>
        <dbReference type="Proteomes" id="UP001524473"/>
    </source>
</evidence>
<reference evidence="2 3" key="1">
    <citation type="submission" date="2022-06" db="EMBL/GenBank/DDBJ databases">
        <title>Isolation of gut microbiota from human fecal samples.</title>
        <authorList>
            <person name="Pamer E.G."/>
            <person name="Barat B."/>
            <person name="Waligurski E."/>
            <person name="Medina S."/>
            <person name="Paddock L."/>
            <person name="Mostad J."/>
        </authorList>
    </citation>
    <scope>NUCLEOTIDE SEQUENCE [LARGE SCALE GENOMIC DNA]</scope>
    <source>
        <strain evidence="2 3">DFI.9.73</strain>
    </source>
</reference>
<protein>
    <submittedName>
        <fullName evidence="2">DUF4179 domain-containing protein</fullName>
    </submittedName>
</protein>
<accession>A0ABT1S2E2</accession>
<evidence type="ECO:0000313" key="2">
    <source>
        <dbReference type="EMBL" id="MCQ4841104.1"/>
    </source>
</evidence>
<dbReference type="EMBL" id="JANFZH010000038">
    <property type="protein sequence ID" value="MCQ4841104.1"/>
    <property type="molecule type" value="Genomic_DNA"/>
</dbReference>
<organism evidence="2 3">
    <name type="scientific">Neglectibacter timonensis</name>
    <dbReference type="NCBI Taxonomy" id="1776382"/>
    <lineage>
        <taxon>Bacteria</taxon>
        <taxon>Bacillati</taxon>
        <taxon>Bacillota</taxon>
        <taxon>Clostridia</taxon>
        <taxon>Eubacteriales</taxon>
        <taxon>Oscillospiraceae</taxon>
        <taxon>Neglectibacter</taxon>
    </lineage>
</organism>
<keyword evidence="1" id="KW-0812">Transmembrane</keyword>
<keyword evidence="1" id="KW-0472">Membrane</keyword>
<proteinExistence type="predicted"/>
<keyword evidence="1" id="KW-1133">Transmembrane helix</keyword>
<name>A0ABT1S2E2_9FIRM</name>
<dbReference type="RefSeq" id="WP_187127690.1">
    <property type="nucleotide sequence ID" value="NZ_CABKVV010000013.1"/>
</dbReference>
<keyword evidence="3" id="KW-1185">Reference proteome</keyword>
<sequence>MNFSERYEHMNRQVSPAPELKTKILQAVESGKKKRGIRPAAVLAAALACLLVFTVPVCVLAAENPGFNSMLYEVSPGLAQFFKPVDLSCEDNGIRLEVESAAVEGDTCQVYLTLQDLTGDRIDETVDLNDSAGIRQARDCITNCRLVEYEEETKTARFLLTSTAMDGGSIAGDKITFSISNFLSHITEYKDVEIPVDWENLPQESPSRDAVYTGGGGAAGETLSEIRKAGLVRVLKPMEPAAWPVEGIELTGIGFINGQLHVQTAVKNVFENDNHGYFWLEDRMGNRTECLYNAYFRFDEDDSALSRQDAVFDSSREALRGSTLHGTFWVSGTFTEGNWEVTFPVQE</sequence>
<dbReference type="Proteomes" id="UP001524473">
    <property type="component" value="Unassembled WGS sequence"/>
</dbReference>
<evidence type="ECO:0000256" key="1">
    <source>
        <dbReference type="SAM" id="Phobius"/>
    </source>
</evidence>
<feature type="transmembrane region" description="Helical" evidence="1">
    <location>
        <begin position="40"/>
        <end position="62"/>
    </location>
</feature>
<comment type="caution">
    <text evidence="2">The sequence shown here is derived from an EMBL/GenBank/DDBJ whole genome shotgun (WGS) entry which is preliminary data.</text>
</comment>
<dbReference type="GeneID" id="90531941"/>
<gene>
    <name evidence="2" type="ORF">NE695_14410</name>
</gene>